<keyword evidence="3" id="KW-1185">Reference proteome</keyword>
<accession>A0ABR0IUZ3</accession>
<dbReference type="EMBL" id="JAVRRA010028995">
    <property type="protein sequence ID" value="KAK5023522.1"/>
    <property type="molecule type" value="Genomic_DNA"/>
</dbReference>
<evidence type="ECO:0000313" key="2">
    <source>
        <dbReference type="EMBL" id="KAK5023522.1"/>
    </source>
</evidence>
<feature type="compositionally biased region" description="Basic residues" evidence="1">
    <location>
        <begin position="16"/>
        <end position="29"/>
    </location>
</feature>
<protein>
    <submittedName>
        <fullName evidence="2">Uncharacterized protein</fullName>
    </submittedName>
</protein>
<feature type="compositionally biased region" description="Polar residues" evidence="1">
    <location>
        <begin position="1"/>
        <end position="12"/>
    </location>
</feature>
<organism evidence="2 3">
    <name type="scientific">Cryomyces antarcticus</name>
    <dbReference type="NCBI Taxonomy" id="329879"/>
    <lineage>
        <taxon>Eukaryota</taxon>
        <taxon>Fungi</taxon>
        <taxon>Dikarya</taxon>
        <taxon>Ascomycota</taxon>
        <taxon>Pezizomycotina</taxon>
        <taxon>Dothideomycetes</taxon>
        <taxon>Dothideomycetes incertae sedis</taxon>
        <taxon>Cryomyces</taxon>
    </lineage>
</organism>
<proteinExistence type="predicted"/>
<name>A0ABR0IUZ3_9PEZI</name>
<sequence>GEKSWTHPSTLSYAVRRSRRKRRSQRRTRMTTTCRCARADLAAIRCRRINSRTIGSRMRYR</sequence>
<feature type="non-terminal residue" evidence="2">
    <location>
        <position position="1"/>
    </location>
</feature>
<evidence type="ECO:0000256" key="1">
    <source>
        <dbReference type="SAM" id="MobiDB-lite"/>
    </source>
</evidence>
<feature type="region of interest" description="Disordered" evidence="1">
    <location>
        <begin position="1"/>
        <end position="31"/>
    </location>
</feature>
<dbReference type="Proteomes" id="UP001357485">
    <property type="component" value="Unassembled WGS sequence"/>
</dbReference>
<feature type="non-terminal residue" evidence="2">
    <location>
        <position position="61"/>
    </location>
</feature>
<reference evidence="2 3" key="1">
    <citation type="submission" date="2023-08" db="EMBL/GenBank/DDBJ databases">
        <title>Black Yeasts Isolated from many extreme environments.</title>
        <authorList>
            <person name="Coleine C."/>
            <person name="Stajich J.E."/>
            <person name="Selbmann L."/>
        </authorList>
    </citation>
    <scope>NUCLEOTIDE SEQUENCE [LARGE SCALE GENOMIC DNA]</scope>
    <source>
        <strain evidence="2 3">CCFEE 536</strain>
    </source>
</reference>
<comment type="caution">
    <text evidence="2">The sequence shown here is derived from an EMBL/GenBank/DDBJ whole genome shotgun (WGS) entry which is preliminary data.</text>
</comment>
<evidence type="ECO:0000313" key="3">
    <source>
        <dbReference type="Proteomes" id="UP001357485"/>
    </source>
</evidence>
<gene>
    <name evidence="2" type="ORF">LTR16_012369</name>
</gene>